<accession>A0AAV5D2F8</accession>
<dbReference type="Pfam" id="PF00646">
    <property type="entry name" value="F-box"/>
    <property type="match status" value="1"/>
</dbReference>
<proteinExistence type="predicted"/>
<dbReference type="Gene3D" id="1.20.1280.50">
    <property type="match status" value="1"/>
</dbReference>
<dbReference type="Proteomes" id="UP001054889">
    <property type="component" value="Unassembled WGS sequence"/>
</dbReference>
<dbReference type="AlphaFoldDB" id="A0AAV5D2F8"/>
<feature type="compositionally biased region" description="Acidic residues" evidence="1">
    <location>
        <begin position="400"/>
        <end position="409"/>
    </location>
</feature>
<evidence type="ECO:0000313" key="5">
    <source>
        <dbReference type="Proteomes" id="UP001054889"/>
    </source>
</evidence>
<dbReference type="Pfam" id="PF03478">
    <property type="entry name" value="Beta-prop_KIB1-4"/>
    <property type="match status" value="1"/>
</dbReference>
<reference evidence="4" key="1">
    <citation type="journal article" date="2018" name="DNA Res.">
        <title>Multiple hybrid de novo genome assembly of finger millet, an orphan allotetraploid crop.</title>
        <authorList>
            <person name="Hatakeyama M."/>
            <person name="Aluri S."/>
            <person name="Balachadran M.T."/>
            <person name="Sivarajan S.R."/>
            <person name="Patrignani A."/>
            <person name="Gruter S."/>
            <person name="Poveda L."/>
            <person name="Shimizu-Inatsugi R."/>
            <person name="Baeten J."/>
            <person name="Francoijs K.J."/>
            <person name="Nataraja K.N."/>
            <person name="Reddy Y.A.N."/>
            <person name="Phadnis S."/>
            <person name="Ravikumar R.L."/>
            <person name="Schlapbach R."/>
            <person name="Sreeman S.M."/>
            <person name="Shimizu K.K."/>
        </authorList>
    </citation>
    <scope>NUCLEOTIDE SEQUENCE</scope>
</reference>
<evidence type="ECO:0000259" key="3">
    <source>
        <dbReference type="Pfam" id="PF03478"/>
    </source>
</evidence>
<dbReference type="InterPro" id="IPR036047">
    <property type="entry name" value="F-box-like_dom_sf"/>
</dbReference>
<feature type="domain" description="F-box" evidence="2">
    <location>
        <begin position="9"/>
        <end position="42"/>
    </location>
</feature>
<feature type="domain" description="KIB1-4 beta-propeller" evidence="3">
    <location>
        <begin position="74"/>
        <end position="265"/>
    </location>
</feature>
<feature type="compositionally biased region" description="Gly residues" evidence="1">
    <location>
        <begin position="338"/>
        <end position="353"/>
    </location>
</feature>
<evidence type="ECO:0000313" key="4">
    <source>
        <dbReference type="EMBL" id="GJN04467.1"/>
    </source>
</evidence>
<evidence type="ECO:0000256" key="1">
    <source>
        <dbReference type="SAM" id="MobiDB-lite"/>
    </source>
</evidence>
<feature type="region of interest" description="Disordered" evidence="1">
    <location>
        <begin position="316"/>
        <end position="432"/>
    </location>
</feature>
<feature type="compositionally biased region" description="Acidic residues" evidence="1">
    <location>
        <begin position="366"/>
        <end position="391"/>
    </location>
</feature>
<dbReference type="SUPFAM" id="SSF81383">
    <property type="entry name" value="F-box domain"/>
    <property type="match status" value="1"/>
</dbReference>
<evidence type="ECO:0000259" key="2">
    <source>
        <dbReference type="Pfam" id="PF00646"/>
    </source>
</evidence>
<dbReference type="EMBL" id="BQKI01000011">
    <property type="protein sequence ID" value="GJN04467.1"/>
    <property type="molecule type" value="Genomic_DNA"/>
</dbReference>
<protein>
    <recommendedName>
        <fullName evidence="6">F-box domain-containing protein</fullName>
    </recommendedName>
</protein>
<reference evidence="4" key="2">
    <citation type="submission" date="2021-12" db="EMBL/GenBank/DDBJ databases">
        <title>Resequencing data analysis of finger millet.</title>
        <authorList>
            <person name="Hatakeyama M."/>
            <person name="Aluri S."/>
            <person name="Balachadran M.T."/>
            <person name="Sivarajan S.R."/>
            <person name="Poveda L."/>
            <person name="Shimizu-Inatsugi R."/>
            <person name="Schlapbach R."/>
            <person name="Sreeman S.M."/>
            <person name="Shimizu K.K."/>
        </authorList>
    </citation>
    <scope>NUCLEOTIDE SEQUENCE</scope>
</reference>
<dbReference type="InterPro" id="IPR005174">
    <property type="entry name" value="KIB1-4_b-propeller"/>
</dbReference>
<dbReference type="PANTHER" id="PTHR44586:SF23">
    <property type="entry name" value="F-BOX DOMAIN-CONTAINING PROTEIN"/>
    <property type="match status" value="1"/>
</dbReference>
<comment type="caution">
    <text evidence="4">The sequence shown here is derived from an EMBL/GenBank/DDBJ whole genome shotgun (WGS) entry which is preliminary data.</text>
</comment>
<organism evidence="4 5">
    <name type="scientific">Eleusine coracana subsp. coracana</name>
    <dbReference type="NCBI Taxonomy" id="191504"/>
    <lineage>
        <taxon>Eukaryota</taxon>
        <taxon>Viridiplantae</taxon>
        <taxon>Streptophyta</taxon>
        <taxon>Embryophyta</taxon>
        <taxon>Tracheophyta</taxon>
        <taxon>Spermatophyta</taxon>
        <taxon>Magnoliopsida</taxon>
        <taxon>Liliopsida</taxon>
        <taxon>Poales</taxon>
        <taxon>Poaceae</taxon>
        <taxon>PACMAD clade</taxon>
        <taxon>Chloridoideae</taxon>
        <taxon>Cynodonteae</taxon>
        <taxon>Eleusininae</taxon>
        <taxon>Eleusine</taxon>
    </lineage>
</organism>
<keyword evidence="5" id="KW-1185">Reference proteome</keyword>
<dbReference type="PANTHER" id="PTHR44586">
    <property type="entry name" value="F-BOX DOMAIN CONTAINING PROTEIN, EXPRESSED"/>
    <property type="match status" value="1"/>
</dbReference>
<sequence>MEASVHPDWSGLPEDLIAIVMRVLDIPNLLRASSVCASWRAAAFPVRRVRIPIKDASPCLLYSCAGDDADTASLYSPSSGVSFKVRLPGPAFRSRYVFGSGHGWIVAADEESNLQALNPLTGAQVDLPPVTGLYHVESCSDDQGRPAYNLRDDVMAPGARDVYTPLELRLYLYHHVYLSCSPSAGAECIVLLLHKHNGEMFFARVGDSRWTRISWKEPNERFPCNEGCRAAAYNKNDGLFYVLFSDDSVFTLDLNGPSPVARKIIQGAARLETSAKSIVLTPWGDIFQDVYLENNREVLPKFCLGSEETMGTIHMSEEAEGSRRGKRKAVGKAPVRGGRAGGGKGGARGGGRVGARSPSSVPASSSEEEEEEMEEEERQETEEEEDTEDTEVQQGHQQDEDRDGDEEEAGGSQSSSGGIWLRGPSQLPQRPIPLERRPMIRPLTDDGARGWKTTTIAQIRRGCRKLVKDMHYEARIQAIVDYNAQYLKVVIKKEQARTMNLTREQYLQVPAWWLAQNLQCWERIMAKWVDPQWEEQHNACRERRLMMQGAPHHQGSLTLSEYASRWSDSHGGQACGQFKALAMAHKGKATSDVNYNPEDPPEAYNNASIHSRLSDYTSMAREVHGPEYDPSMENLDAEIVMRVGGGKKHWRYWICYSTIDTAGPAGTREAAMGGD</sequence>
<dbReference type="InterPro" id="IPR001810">
    <property type="entry name" value="F-box_dom"/>
</dbReference>
<gene>
    <name evidence="4" type="primary">ga22017</name>
    <name evidence="4" type="ORF">PR202_ga22017</name>
</gene>
<evidence type="ECO:0008006" key="6">
    <source>
        <dbReference type="Google" id="ProtNLM"/>
    </source>
</evidence>
<name>A0AAV5D2F8_ELECO</name>
<feature type="compositionally biased region" description="Low complexity" evidence="1">
    <location>
        <begin position="354"/>
        <end position="365"/>
    </location>
</feature>